<accession>A0ACB7YC25</accession>
<protein>
    <submittedName>
        <fullName evidence="1">Uncharacterized protein</fullName>
    </submittedName>
</protein>
<evidence type="ECO:0000313" key="1">
    <source>
        <dbReference type="EMBL" id="KAH7851108.1"/>
    </source>
</evidence>
<proteinExistence type="predicted"/>
<dbReference type="Proteomes" id="UP000828048">
    <property type="component" value="Chromosome 8"/>
</dbReference>
<dbReference type="EMBL" id="CM037158">
    <property type="protein sequence ID" value="KAH7851108.1"/>
    <property type="molecule type" value="Genomic_DNA"/>
</dbReference>
<evidence type="ECO:0000313" key="2">
    <source>
        <dbReference type="Proteomes" id="UP000828048"/>
    </source>
</evidence>
<organism evidence="1 2">
    <name type="scientific">Vaccinium darrowii</name>
    <dbReference type="NCBI Taxonomy" id="229202"/>
    <lineage>
        <taxon>Eukaryota</taxon>
        <taxon>Viridiplantae</taxon>
        <taxon>Streptophyta</taxon>
        <taxon>Embryophyta</taxon>
        <taxon>Tracheophyta</taxon>
        <taxon>Spermatophyta</taxon>
        <taxon>Magnoliopsida</taxon>
        <taxon>eudicotyledons</taxon>
        <taxon>Gunneridae</taxon>
        <taxon>Pentapetalae</taxon>
        <taxon>asterids</taxon>
        <taxon>Ericales</taxon>
        <taxon>Ericaceae</taxon>
        <taxon>Vaccinioideae</taxon>
        <taxon>Vaccinieae</taxon>
        <taxon>Vaccinium</taxon>
    </lineage>
</organism>
<sequence>MLNGEELQLSQDSSVEPDTTSVAPQAHFTVTVTDLNKSSYSSDPILKFSTSLTNFDDIRVSILSSFIPDVPLPSSISTSDLDSSIPLNFTSDLIPQQSSVSVLPDRVTSTSFESSLSESQTSFPSHPPVVSYPSPQTNTHSMTTRSKAGIYKPKHMFALSTVSSSEPLPEREPAHFTTAIKSAEWQQAMATEYKALVDQNTWTLVPSPSHGNIIGCQWIYNIKRHSD</sequence>
<keyword evidence="2" id="KW-1185">Reference proteome</keyword>
<reference evidence="1 2" key="1">
    <citation type="journal article" date="2021" name="Hortic Res">
        <title>High-quality reference genome and annotation aids understanding of berry development for evergreen blueberry (Vaccinium darrowii).</title>
        <authorList>
            <person name="Yu J."/>
            <person name="Hulse-Kemp A.M."/>
            <person name="Babiker E."/>
            <person name="Staton M."/>
        </authorList>
    </citation>
    <scope>NUCLEOTIDE SEQUENCE [LARGE SCALE GENOMIC DNA]</scope>
    <source>
        <strain evidence="2">cv. NJ 8807/NJ 8810</strain>
        <tissue evidence="1">Young leaf</tissue>
    </source>
</reference>
<gene>
    <name evidence="1" type="ORF">Vadar_007413</name>
</gene>
<comment type="caution">
    <text evidence="1">The sequence shown here is derived from an EMBL/GenBank/DDBJ whole genome shotgun (WGS) entry which is preliminary data.</text>
</comment>
<name>A0ACB7YC25_9ERIC</name>